<comment type="caution">
    <text evidence="2">The sequence shown here is derived from an EMBL/GenBank/DDBJ whole genome shotgun (WGS) entry which is preliminary data.</text>
</comment>
<evidence type="ECO:0000313" key="3">
    <source>
        <dbReference type="Proteomes" id="UP001151760"/>
    </source>
</evidence>
<evidence type="ECO:0000313" key="2">
    <source>
        <dbReference type="EMBL" id="GJT58867.1"/>
    </source>
</evidence>
<evidence type="ECO:0000259" key="1">
    <source>
        <dbReference type="Pfam" id="PF10551"/>
    </source>
</evidence>
<accession>A0ABQ5F8G1</accession>
<sequence>MVREHYRRLWEYRHAILDSNPGSTCRLDDEETEFGNYYFKRIYVCFKGVKEGWLAGCRKVIVLDGCFLKHTCRGELLVAMGRDANNQMYPIAWAVVKVENNEIWFWFISLIQEDLHLQNGEGLTIIFDSHKRGRGRGQMLTNEEEMTEDEIRKNLEHEYMYKKNKNLMLIKLNKMNLIKKH</sequence>
<keyword evidence="3" id="KW-1185">Reference proteome</keyword>
<feature type="domain" description="MULE transposase" evidence="1">
    <location>
        <begin position="60"/>
        <end position="131"/>
    </location>
</feature>
<dbReference type="Proteomes" id="UP001151760">
    <property type="component" value="Unassembled WGS sequence"/>
</dbReference>
<reference evidence="2" key="1">
    <citation type="journal article" date="2022" name="Int. J. Mol. Sci.">
        <title>Draft Genome of Tanacetum Coccineum: Genomic Comparison of Closely Related Tanacetum-Family Plants.</title>
        <authorList>
            <person name="Yamashiro T."/>
            <person name="Shiraishi A."/>
            <person name="Nakayama K."/>
            <person name="Satake H."/>
        </authorList>
    </citation>
    <scope>NUCLEOTIDE SEQUENCE</scope>
</reference>
<dbReference type="EMBL" id="BQNB010017057">
    <property type="protein sequence ID" value="GJT58867.1"/>
    <property type="molecule type" value="Genomic_DNA"/>
</dbReference>
<gene>
    <name evidence="2" type="ORF">Tco_1002400</name>
</gene>
<dbReference type="PANTHER" id="PTHR31973">
    <property type="entry name" value="POLYPROTEIN, PUTATIVE-RELATED"/>
    <property type="match status" value="1"/>
</dbReference>
<dbReference type="InterPro" id="IPR018289">
    <property type="entry name" value="MULE_transposase_dom"/>
</dbReference>
<dbReference type="Pfam" id="PF10551">
    <property type="entry name" value="MULE"/>
    <property type="match status" value="1"/>
</dbReference>
<dbReference type="PANTHER" id="PTHR31973:SF189">
    <property type="entry name" value="TRANSPOSASE, MUDR, PLANT, MULE TRANSPOSASE DOMAIN PROTEIN-RELATED"/>
    <property type="match status" value="1"/>
</dbReference>
<organism evidence="2 3">
    <name type="scientific">Tanacetum coccineum</name>
    <dbReference type="NCBI Taxonomy" id="301880"/>
    <lineage>
        <taxon>Eukaryota</taxon>
        <taxon>Viridiplantae</taxon>
        <taxon>Streptophyta</taxon>
        <taxon>Embryophyta</taxon>
        <taxon>Tracheophyta</taxon>
        <taxon>Spermatophyta</taxon>
        <taxon>Magnoliopsida</taxon>
        <taxon>eudicotyledons</taxon>
        <taxon>Gunneridae</taxon>
        <taxon>Pentapetalae</taxon>
        <taxon>asterids</taxon>
        <taxon>campanulids</taxon>
        <taxon>Asterales</taxon>
        <taxon>Asteraceae</taxon>
        <taxon>Asteroideae</taxon>
        <taxon>Anthemideae</taxon>
        <taxon>Anthemidinae</taxon>
        <taxon>Tanacetum</taxon>
    </lineage>
</organism>
<reference evidence="2" key="2">
    <citation type="submission" date="2022-01" db="EMBL/GenBank/DDBJ databases">
        <authorList>
            <person name="Yamashiro T."/>
            <person name="Shiraishi A."/>
            <person name="Satake H."/>
            <person name="Nakayama K."/>
        </authorList>
    </citation>
    <scope>NUCLEOTIDE SEQUENCE</scope>
</reference>
<proteinExistence type="predicted"/>
<protein>
    <submittedName>
        <fullName evidence="2">Calcium/proton exchanger</fullName>
    </submittedName>
</protein>
<name>A0ABQ5F8G1_9ASTR</name>